<dbReference type="Proteomes" id="UP001596417">
    <property type="component" value="Unassembled WGS sequence"/>
</dbReference>
<evidence type="ECO:0000313" key="1">
    <source>
        <dbReference type="EMBL" id="MFC7192659.1"/>
    </source>
</evidence>
<proteinExistence type="predicted"/>
<reference evidence="1 2" key="1">
    <citation type="journal article" date="2019" name="Int. J. Syst. Evol. Microbiol.">
        <title>The Global Catalogue of Microorganisms (GCM) 10K type strain sequencing project: providing services to taxonomists for standard genome sequencing and annotation.</title>
        <authorList>
            <consortium name="The Broad Institute Genomics Platform"/>
            <consortium name="The Broad Institute Genome Sequencing Center for Infectious Disease"/>
            <person name="Wu L."/>
            <person name="Ma J."/>
        </authorList>
    </citation>
    <scope>NUCLEOTIDE SEQUENCE [LARGE SCALE GENOMIC DNA]</scope>
    <source>
        <strain evidence="1 2">RDMS1</strain>
    </source>
</reference>
<organism evidence="1 2">
    <name type="scientific">Halocatena marina</name>
    <dbReference type="NCBI Taxonomy" id="2934937"/>
    <lineage>
        <taxon>Archaea</taxon>
        <taxon>Methanobacteriati</taxon>
        <taxon>Methanobacteriota</taxon>
        <taxon>Stenosarchaea group</taxon>
        <taxon>Halobacteria</taxon>
        <taxon>Halobacteriales</taxon>
        <taxon>Natronomonadaceae</taxon>
        <taxon>Halocatena</taxon>
    </lineage>
</organism>
<protein>
    <submittedName>
        <fullName evidence="1">Uncharacterized protein</fullName>
    </submittedName>
</protein>
<name>A0ABD5YTG5_9EURY</name>
<keyword evidence="2" id="KW-1185">Reference proteome</keyword>
<dbReference type="EMBL" id="JBHTAX010000005">
    <property type="protein sequence ID" value="MFC7192659.1"/>
    <property type="molecule type" value="Genomic_DNA"/>
</dbReference>
<sequence length="121" mass="13749">MQLSTFDITEGKLEAFKASIEKSVTFTEENGPQLLVEVYIDEENMQAHSCQIQPDSESILAHWDMSEPYIDDVMEACTMKRLDIYGQPNDEVMAGLEELAEKIPVTVTPHFTGFSRFQTQI</sequence>
<dbReference type="RefSeq" id="WP_390206791.1">
    <property type="nucleotide sequence ID" value="NZ_JBHSZC010000004.1"/>
</dbReference>
<comment type="caution">
    <text evidence="1">The sequence shown here is derived from an EMBL/GenBank/DDBJ whole genome shotgun (WGS) entry which is preliminary data.</text>
</comment>
<gene>
    <name evidence="1" type="ORF">ACFQL7_24530</name>
</gene>
<evidence type="ECO:0000313" key="2">
    <source>
        <dbReference type="Proteomes" id="UP001596417"/>
    </source>
</evidence>
<accession>A0ABD5YTG5</accession>
<dbReference type="AlphaFoldDB" id="A0ABD5YTG5"/>